<keyword evidence="2" id="KW-1185">Reference proteome</keyword>
<comment type="caution">
    <text evidence="1">The sequence shown here is derived from an EMBL/GenBank/DDBJ whole genome shotgun (WGS) entry which is preliminary data.</text>
</comment>
<proteinExistence type="predicted"/>
<protein>
    <submittedName>
        <fullName evidence="1">Uncharacterized protein</fullName>
    </submittedName>
</protein>
<gene>
    <name evidence="1" type="ORF">BDR25DRAFT_300584</name>
</gene>
<name>A0ACB6RC04_9PLEO</name>
<reference evidence="1" key="1">
    <citation type="journal article" date="2020" name="Stud. Mycol.">
        <title>101 Dothideomycetes genomes: a test case for predicting lifestyles and emergence of pathogens.</title>
        <authorList>
            <person name="Haridas S."/>
            <person name="Albert R."/>
            <person name="Binder M."/>
            <person name="Bloem J."/>
            <person name="Labutti K."/>
            <person name="Salamov A."/>
            <person name="Andreopoulos B."/>
            <person name="Baker S."/>
            <person name="Barry K."/>
            <person name="Bills G."/>
            <person name="Bluhm B."/>
            <person name="Cannon C."/>
            <person name="Castanera R."/>
            <person name="Culley D."/>
            <person name="Daum C."/>
            <person name="Ezra D."/>
            <person name="Gonzalez J."/>
            <person name="Henrissat B."/>
            <person name="Kuo A."/>
            <person name="Liang C."/>
            <person name="Lipzen A."/>
            <person name="Lutzoni F."/>
            <person name="Magnuson J."/>
            <person name="Mondo S."/>
            <person name="Nolan M."/>
            <person name="Ohm R."/>
            <person name="Pangilinan J."/>
            <person name="Park H.-J."/>
            <person name="Ramirez L."/>
            <person name="Alfaro M."/>
            <person name="Sun H."/>
            <person name="Tritt A."/>
            <person name="Yoshinaga Y."/>
            <person name="Zwiers L.-H."/>
            <person name="Turgeon B."/>
            <person name="Goodwin S."/>
            <person name="Spatafora J."/>
            <person name="Crous P."/>
            <person name="Grigoriev I."/>
        </authorList>
    </citation>
    <scope>NUCLEOTIDE SEQUENCE</scope>
    <source>
        <strain evidence="1">ATCC 200398</strain>
    </source>
</reference>
<dbReference type="Proteomes" id="UP000799755">
    <property type="component" value="Unassembled WGS sequence"/>
</dbReference>
<evidence type="ECO:0000313" key="1">
    <source>
        <dbReference type="EMBL" id="KAF2476681.1"/>
    </source>
</evidence>
<accession>A0ACB6RC04</accession>
<organism evidence="1 2">
    <name type="scientific">Lindgomyces ingoldianus</name>
    <dbReference type="NCBI Taxonomy" id="673940"/>
    <lineage>
        <taxon>Eukaryota</taxon>
        <taxon>Fungi</taxon>
        <taxon>Dikarya</taxon>
        <taxon>Ascomycota</taxon>
        <taxon>Pezizomycotina</taxon>
        <taxon>Dothideomycetes</taxon>
        <taxon>Pleosporomycetidae</taxon>
        <taxon>Pleosporales</taxon>
        <taxon>Lindgomycetaceae</taxon>
        <taxon>Lindgomyces</taxon>
    </lineage>
</organism>
<evidence type="ECO:0000313" key="2">
    <source>
        <dbReference type="Proteomes" id="UP000799755"/>
    </source>
</evidence>
<dbReference type="EMBL" id="MU003494">
    <property type="protein sequence ID" value="KAF2476681.1"/>
    <property type="molecule type" value="Genomic_DNA"/>
</dbReference>
<sequence>MVWFEHRPDTDTLDRIDALVWVLHLIVFALVGLMLACYVLAYMIWKALSQATRELDQGERAGRKRD</sequence>